<dbReference type="EMBL" id="CP019605">
    <property type="protein sequence ID" value="AQP45659.1"/>
    <property type="molecule type" value="Genomic_DNA"/>
</dbReference>
<dbReference type="FunFam" id="3.20.20.70:FF:000118">
    <property type="entry name" value="Alpha-galactosidase"/>
    <property type="match status" value="1"/>
</dbReference>
<sequence length="747" mass="82019">MSLNAFVTLNTDGVSVVVDLTDGRLPALLHWGPDLGELTIDDVRAMALTAAMPAAPSTVDEPSRLALLPEHWAGWTGRPGLSGARADGSGWSPKFVTHTLLVDGEQQTDAELITLGTAAIEVLARDEEAGLELALTLELTAGGVLRTQARLTNVGDDDYRLDDLVIAYPVPTVASELQDQAGRWAKERVPQRRDFSVGAHVREGRHGRTGADAATVLHAGTPSFSFADGEVWGVHVGWSGNHTHYAERIYTGEQVIGGGELLLPGEVVLAPGGDYTSPWLYGSYGRGLDEVARRFHRYLRSRPNHPTSVRPVTINVWEAVYFDHTLQPLLDLAEKAAAVGVERYVLDDGWFGARRDDFAGLGDWVVADDVWPDGLHPLVDRVKELGMQFGLWFEPEMINEDSDVARAHPEWIMATGDRLPVESRHQQVINLGIPECYAHVRDQMLAILDEYDIGYIKWDHNRDLIDAGNRTTGRAGVHAQTEAVYRLIDELKAAHPGLEIESCSSGGARVDLGILQRTDRVWVSDCIDPLERQQMMRWTQQLLPPELLGSHIASGTSHTTGRTHELNFRGATALFGHLGIEWDLRNASDGELDELAEWVEFHKEHRDLLHGGDLVRVDFPDDSLVASGVVSPDRSSALYSFASVSTHVTGLRGRLRMPGLDPDRRYRVSPVLVGRVPSGLRPAKWWGVERDLSTETVDLTAGRPPRLVPVAEEAGVVLPGRVLGSVGVMESLMFPDHALLYLVEAVD</sequence>
<dbReference type="InterPro" id="IPR050985">
    <property type="entry name" value="Alpha-glycosidase_related"/>
</dbReference>
<gene>
    <name evidence="8" type="ORF">RPIT_13265</name>
</gene>
<dbReference type="Gene3D" id="2.60.40.1180">
    <property type="entry name" value="Golgi alpha-mannosidase II"/>
    <property type="match status" value="1"/>
</dbReference>
<dbReference type="Pfam" id="PF02065">
    <property type="entry name" value="Melibiase"/>
    <property type="match status" value="1"/>
</dbReference>
<evidence type="ECO:0000256" key="2">
    <source>
        <dbReference type="ARBA" id="ARBA00012755"/>
    </source>
</evidence>
<dbReference type="CDD" id="cd14791">
    <property type="entry name" value="GH36"/>
    <property type="match status" value="1"/>
</dbReference>
<dbReference type="SUPFAM" id="SSF51445">
    <property type="entry name" value="(Trans)glycosidases"/>
    <property type="match status" value="1"/>
</dbReference>
<dbReference type="Gene3D" id="2.70.98.60">
    <property type="entry name" value="alpha-galactosidase from lactobacil brevis"/>
    <property type="match status" value="1"/>
</dbReference>
<dbReference type="PIRSF" id="PIRSF005536">
    <property type="entry name" value="Agal"/>
    <property type="match status" value="1"/>
</dbReference>
<dbReference type="InterPro" id="IPR013780">
    <property type="entry name" value="Glyco_hydro_b"/>
</dbReference>
<evidence type="ECO:0000259" key="7">
    <source>
        <dbReference type="Pfam" id="PF16875"/>
    </source>
</evidence>
<dbReference type="PRINTS" id="PR00743">
    <property type="entry name" value="GLHYDRLASE36"/>
</dbReference>
<dbReference type="InterPro" id="IPR031704">
    <property type="entry name" value="Glyco_hydro_36_N"/>
</dbReference>
<dbReference type="PANTHER" id="PTHR43053:SF3">
    <property type="entry name" value="ALPHA-GALACTOSIDASE C-RELATED"/>
    <property type="match status" value="1"/>
</dbReference>
<comment type="similarity">
    <text evidence="5">Belongs to the glycosyl hydrolase.</text>
</comment>
<evidence type="ECO:0000313" key="9">
    <source>
        <dbReference type="Proteomes" id="UP000188324"/>
    </source>
</evidence>
<feature type="domain" description="Glycosyl hydrolase family 36 N-terminal" evidence="7">
    <location>
        <begin position="25"/>
        <end position="269"/>
    </location>
</feature>
<dbReference type="Proteomes" id="UP000188324">
    <property type="component" value="Chromosome"/>
</dbReference>
<dbReference type="STRING" id="1610493.RPIT_13265"/>
<dbReference type="KEGG" id="tfl:RPIT_13265"/>
<reference evidence="8 9" key="1">
    <citation type="journal article" date="2016" name="Int. J. Syst. Evol. Microbiol.">
        <title>Tessaracoccus flavus sp. nov., isolated from the drainage system of a lindane-producing factory.</title>
        <authorList>
            <person name="Kumari R."/>
            <person name="Singh P."/>
            <person name="Schumann P."/>
            <person name="Lal R."/>
        </authorList>
    </citation>
    <scope>NUCLEOTIDE SEQUENCE [LARGE SCALE GENOMIC DNA]</scope>
    <source>
        <strain evidence="8 9">RP1T</strain>
    </source>
</reference>
<accession>A0A1Q2CHR2</accession>
<name>A0A1Q2CHR2_9ACTN</name>
<dbReference type="InterPro" id="IPR002252">
    <property type="entry name" value="Glyco_hydro_36"/>
</dbReference>
<feature type="domain" description="Glycosyl hydrolase family 36 C-terminal" evidence="6">
    <location>
        <begin position="626"/>
        <end position="728"/>
    </location>
</feature>
<evidence type="ECO:0000256" key="5">
    <source>
        <dbReference type="PIRNR" id="PIRNR005536"/>
    </source>
</evidence>
<organism evidence="8 9">
    <name type="scientific">Tessaracoccus flavus</name>
    <dbReference type="NCBI Taxonomy" id="1610493"/>
    <lineage>
        <taxon>Bacteria</taxon>
        <taxon>Bacillati</taxon>
        <taxon>Actinomycetota</taxon>
        <taxon>Actinomycetes</taxon>
        <taxon>Propionibacteriales</taxon>
        <taxon>Propionibacteriaceae</taxon>
        <taxon>Tessaracoccus</taxon>
    </lineage>
</organism>
<dbReference type="PROSITE" id="PS00512">
    <property type="entry name" value="ALPHA_GALACTOSIDASE"/>
    <property type="match status" value="1"/>
</dbReference>
<keyword evidence="9" id="KW-1185">Reference proteome</keyword>
<dbReference type="GO" id="GO:0016052">
    <property type="term" value="P:carbohydrate catabolic process"/>
    <property type="evidence" value="ECO:0007669"/>
    <property type="project" value="InterPro"/>
</dbReference>
<keyword evidence="3 5" id="KW-0378">Hydrolase</keyword>
<dbReference type="Pfam" id="PF16875">
    <property type="entry name" value="Glyco_hydro_36N"/>
    <property type="match status" value="1"/>
</dbReference>
<dbReference type="GO" id="GO:0004557">
    <property type="term" value="F:alpha-galactosidase activity"/>
    <property type="evidence" value="ECO:0007669"/>
    <property type="project" value="UniProtKB-UniRule"/>
</dbReference>
<dbReference type="RefSeq" id="WP_077343868.1">
    <property type="nucleotide sequence ID" value="NZ_CP019605.1"/>
</dbReference>
<dbReference type="InterPro" id="IPR000111">
    <property type="entry name" value="Glyco_hydro_27/36_CS"/>
</dbReference>
<keyword evidence="4 5" id="KW-0326">Glycosidase</keyword>
<evidence type="ECO:0000256" key="4">
    <source>
        <dbReference type="ARBA" id="ARBA00023295"/>
    </source>
</evidence>
<protein>
    <recommendedName>
        <fullName evidence="2 5">Alpha-galactosidase</fullName>
        <ecNumber evidence="2 5">3.2.1.22</ecNumber>
    </recommendedName>
</protein>
<dbReference type="Gene3D" id="3.20.20.70">
    <property type="entry name" value="Aldolase class I"/>
    <property type="match status" value="1"/>
</dbReference>
<comment type="catalytic activity">
    <reaction evidence="1 5">
        <text>Hydrolysis of terminal, non-reducing alpha-D-galactose residues in alpha-D-galactosides, including galactose oligosaccharides, galactomannans and galactolipids.</text>
        <dbReference type="EC" id="3.2.1.22"/>
    </reaction>
</comment>
<evidence type="ECO:0000256" key="3">
    <source>
        <dbReference type="ARBA" id="ARBA00022801"/>
    </source>
</evidence>
<dbReference type="AlphaFoldDB" id="A0A1Q2CHR2"/>
<dbReference type="PANTHER" id="PTHR43053">
    <property type="entry name" value="GLYCOSIDASE FAMILY 31"/>
    <property type="match status" value="1"/>
</dbReference>
<dbReference type="Pfam" id="PF16874">
    <property type="entry name" value="Glyco_hydro_36C"/>
    <property type="match status" value="1"/>
</dbReference>
<dbReference type="InterPro" id="IPR017853">
    <property type="entry name" value="GH"/>
</dbReference>
<dbReference type="OrthoDB" id="9758822at2"/>
<dbReference type="InterPro" id="IPR031705">
    <property type="entry name" value="Glyco_hydro_36_C"/>
</dbReference>
<dbReference type="InterPro" id="IPR013785">
    <property type="entry name" value="Aldolase_TIM"/>
</dbReference>
<dbReference type="InterPro" id="IPR038417">
    <property type="entry name" value="Alpga-gal_N_sf"/>
</dbReference>
<evidence type="ECO:0000256" key="1">
    <source>
        <dbReference type="ARBA" id="ARBA00001255"/>
    </source>
</evidence>
<dbReference type="EC" id="3.2.1.22" evidence="2 5"/>
<evidence type="ECO:0000259" key="6">
    <source>
        <dbReference type="Pfam" id="PF16874"/>
    </source>
</evidence>
<proteinExistence type="inferred from homology"/>
<evidence type="ECO:0000313" key="8">
    <source>
        <dbReference type="EMBL" id="AQP45659.1"/>
    </source>
</evidence>